<dbReference type="OrthoDB" id="4639423at2"/>
<dbReference type="AlphaFoldDB" id="A0A100WAA4"/>
<sequence>MTAARSTAGLRKASAKSRNDARRKIKKALREMQVAGMDINPNAVARHAGVARKTIYNHRDLYDQIRAASATPRPKIAASESEAPTRGSSVDAALRQQLRTQKRQYDNDIAALKAEIKELNQQLAAAHGEIHRLRGTGNANNS</sequence>
<evidence type="ECO:0008006" key="5">
    <source>
        <dbReference type="Google" id="ProtNLM"/>
    </source>
</evidence>
<proteinExistence type="predicted"/>
<keyword evidence="4" id="KW-1185">Reference proteome</keyword>
<dbReference type="Gene3D" id="1.20.5.1700">
    <property type="match status" value="1"/>
</dbReference>
<evidence type="ECO:0000256" key="1">
    <source>
        <dbReference type="SAM" id="Coils"/>
    </source>
</evidence>
<dbReference type="STRING" id="228230.RMCC_1773"/>
<feature type="coiled-coil region" evidence="1">
    <location>
        <begin position="95"/>
        <end position="136"/>
    </location>
</feature>
<evidence type="ECO:0000313" key="3">
    <source>
        <dbReference type="EMBL" id="GAS94807.1"/>
    </source>
</evidence>
<feature type="region of interest" description="Disordered" evidence="2">
    <location>
        <begin position="1"/>
        <end position="22"/>
    </location>
</feature>
<reference evidence="4" key="1">
    <citation type="journal article" date="2016" name="Genome Announc.">
        <title>Draft Genome Sequences of Five Rapidly Growing Mycobacterium Species, M. thermoresistibile, M. fortuitum subsp. acetamidolyticum, M. canariasense, M. brisbanense, and M. novocastrense.</title>
        <authorList>
            <person name="Katahira K."/>
            <person name="Ogura Y."/>
            <person name="Gotoh Y."/>
            <person name="Hayashi T."/>
        </authorList>
    </citation>
    <scope>NUCLEOTIDE SEQUENCE [LARGE SCALE GENOMIC DNA]</scope>
    <source>
        <strain evidence="4">JCM15298</strain>
    </source>
</reference>
<dbReference type="EMBL" id="BCSY01000035">
    <property type="protein sequence ID" value="GAS94807.1"/>
    <property type="molecule type" value="Genomic_DNA"/>
</dbReference>
<name>A0A100WAA4_MYCCR</name>
<feature type="region of interest" description="Disordered" evidence="2">
    <location>
        <begin position="67"/>
        <end position="90"/>
    </location>
</feature>
<protein>
    <recommendedName>
        <fullName evidence="5">Transposase</fullName>
    </recommendedName>
</protein>
<comment type="caution">
    <text evidence="3">The sequence shown here is derived from an EMBL/GenBank/DDBJ whole genome shotgun (WGS) entry which is preliminary data.</text>
</comment>
<dbReference type="Proteomes" id="UP000069443">
    <property type="component" value="Unassembled WGS sequence"/>
</dbReference>
<accession>A0A100WAA4</accession>
<keyword evidence="1" id="KW-0175">Coiled coil</keyword>
<organism evidence="3 4">
    <name type="scientific">Mycolicibacterium canariasense</name>
    <name type="common">Mycobacterium canariasense</name>
    <dbReference type="NCBI Taxonomy" id="228230"/>
    <lineage>
        <taxon>Bacteria</taxon>
        <taxon>Bacillati</taxon>
        <taxon>Actinomycetota</taxon>
        <taxon>Actinomycetes</taxon>
        <taxon>Mycobacteriales</taxon>
        <taxon>Mycobacteriaceae</taxon>
        <taxon>Mycolicibacterium</taxon>
    </lineage>
</organism>
<evidence type="ECO:0000256" key="2">
    <source>
        <dbReference type="SAM" id="MobiDB-lite"/>
    </source>
</evidence>
<gene>
    <name evidence="3" type="ORF">RMCC_1773</name>
</gene>
<evidence type="ECO:0000313" key="4">
    <source>
        <dbReference type="Proteomes" id="UP000069443"/>
    </source>
</evidence>
<reference evidence="4" key="2">
    <citation type="submission" date="2016-02" db="EMBL/GenBank/DDBJ databases">
        <title>Draft genome sequence of five rapidly growing Mycobacterium species.</title>
        <authorList>
            <person name="Katahira K."/>
            <person name="Gotou Y."/>
            <person name="Iida K."/>
            <person name="Ogura Y."/>
            <person name="Hayashi T."/>
        </authorList>
    </citation>
    <scope>NUCLEOTIDE SEQUENCE [LARGE SCALE GENOMIC DNA]</scope>
    <source>
        <strain evidence="4">JCM15298</strain>
    </source>
</reference>
<dbReference type="RefSeq" id="WP_016343893.1">
    <property type="nucleotide sequence ID" value="NZ_BCSY01000035.1"/>
</dbReference>